<feature type="binding site" evidence="6">
    <location>
        <position position="176"/>
    </location>
    <ligand>
        <name>Zn(2+)</name>
        <dbReference type="ChEBI" id="CHEBI:29105"/>
    </ligand>
</feature>
<dbReference type="SUPFAM" id="SSF52467">
    <property type="entry name" value="DHS-like NAD/FAD-binding domain"/>
    <property type="match status" value="1"/>
</dbReference>
<evidence type="ECO:0000256" key="5">
    <source>
        <dbReference type="ARBA" id="ARBA00023027"/>
    </source>
</evidence>
<reference evidence="8" key="1">
    <citation type="submission" date="2006-10" db="EMBL/GenBank/DDBJ databases">
        <authorList>
            <person name="Amadeo P."/>
            <person name="Zhao Q."/>
            <person name="Wortman J."/>
            <person name="Fraser-Liggett C."/>
            <person name="Carlton J."/>
        </authorList>
    </citation>
    <scope>NUCLEOTIDE SEQUENCE</scope>
    <source>
        <strain evidence="8">G3</strain>
    </source>
</reference>
<dbReference type="InterPro" id="IPR050134">
    <property type="entry name" value="NAD-dep_sirtuin_deacylases"/>
</dbReference>
<reference evidence="8" key="2">
    <citation type="journal article" date="2007" name="Science">
        <title>Draft genome sequence of the sexually transmitted pathogen Trichomonas vaginalis.</title>
        <authorList>
            <person name="Carlton J.M."/>
            <person name="Hirt R.P."/>
            <person name="Silva J.C."/>
            <person name="Delcher A.L."/>
            <person name="Schatz M."/>
            <person name="Zhao Q."/>
            <person name="Wortman J.R."/>
            <person name="Bidwell S.L."/>
            <person name="Alsmark U.C.M."/>
            <person name="Besteiro S."/>
            <person name="Sicheritz-Ponten T."/>
            <person name="Noel C.J."/>
            <person name="Dacks J.B."/>
            <person name="Foster P.G."/>
            <person name="Simillion C."/>
            <person name="Van de Peer Y."/>
            <person name="Miranda-Saavedra D."/>
            <person name="Barton G.J."/>
            <person name="Westrop G.D."/>
            <person name="Mueller S."/>
            <person name="Dessi D."/>
            <person name="Fiori P.L."/>
            <person name="Ren Q."/>
            <person name="Paulsen I."/>
            <person name="Zhang H."/>
            <person name="Bastida-Corcuera F.D."/>
            <person name="Simoes-Barbosa A."/>
            <person name="Brown M.T."/>
            <person name="Hayes R.D."/>
            <person name="Mukherjee M."/>
            <person name="Okumura C.Y."/>
            <person name="Schneider R."/>
            <person name="Smith A.J."/>
            <person name="Vanacova S."/>
            <person name="Villalvazo M."/>
            <person name="Haas B.J."/>
            <person name="Pertea M."/>
            <person name="Feldblyum T.V."/>
            <person name="Utterback T.R."/>
            <person name="Shu C.L."/>
            <person name="Osoegawa K."/>
            <person name="de Jong P.J."/>
            <person name="Hrdy I."/>
            <person name="Horvathova L."/>
            <person name="Zubacova Z."/>
            <person name="Dolezal P."/>
            <person name="Malik S.B."/>
            <person name="Logsdon J.M. Jr."/>
            <person name="Henze K."/>
            <person name="Gupta A."/>
            <person name="Wang C.C."/>
            <person name="Dunne R.L."/>
            <person name="Upcroft J.A."/>
            <person name="Upcroft P."/>
            <person name="White O."/>
            <person name="Salzberg S.L."/>
            <person name="Tang P."/>
            <person name="Chiu C.-H."/>
            <person name="Lee Y.-S."/>
            <person name="Embley T.M."/>
            <person name="Coombs G.H."/>
            <person name="Mottram J.C."/>
            <person name="Tachezy J."/>
            <person name="Fraser-Liggett C.M."/>
            <person name="Johnson P.J."/>
        </authorList>
    </citation>
    <scope>NUCLEOTIDE SEQUENCE [LARGE SCALE GENOMIC DNA]</scope>
    <source>
        <strain evidence="8">G3</strain>
    </source>
</reference>
<dbReference type="VEuPathDB" id="TrichDB:TVAG_362260"/>
<name>A2GAR7_TRIV3</name>
<dbReference type="RefSeq" id="XP_001298683.1">
    <property type="nucleotide sequence ID" value="XM_001298682.1"/>
</dbReference>
<dbReference type="Pfam" id="PF02146">
    <property type="entry name" value="SIR2"/>
    <property type="match status" value="1"/>
</dbReference>
<dbReference type="VEuPathDB" id="TrichDB:TVAGG3_0773290"/>
<dbReference type="InterPro" id="IPR003000">
    <property type="entry name" value="Sirtuin"/>
</dbReference>
<feature type="binding site" evidence="6">
    <location>
        <position position="179"/>
    </location>
    <ligand>
        <name>Zn(2+)</name>
        <dbReference type="ChEBI" id="CHEBI:29105"/>
    </ligand>
</feature>
<dbReference type="GO" id="GO:0017136">
    <property type="term" value="F:histone deacetylase activity, NAD-dependent"/>
    <property type="evidence" value="ECO:0000318"/>
    <property type="project" value="GO_Central"/>
</dbReference>
<dbReference type="PANTHER" id="PTHR11085">
    <property type="entry name" value="NAD-DEPENDENT PROTEIN DEACYLASE SIRTUIN-5, MITOCHONDRIAL-RELATED"/>
    <property type="match status" value="1"/>
</dbReference>
<evidence type="ECO:0000256" key="6">
    <source>
        <dbReference type="PROSITE-ProRule" id="PRU00236"/>
    </source>
</evidence>
<dbReference type="KEGG" id="tva:4743396"/>
<sequence length="312" mass="34979">MLKKLNVTAPPLVKGLEEATFDGLVKYIKSGHATNTVFLTGAGTSVASGIPDFRTPKIGLYANLDKYKLPYPEAVFDIEFFDTNPGPFFDVCRNILPGTFKPSPAHYLPVLFDKHKLLTRLYTQNIDSLDISAGLPLDKIVEAHGSFTYLTCRKCGSKFEFADYKEEFQTGKVVHCRECKEGVIKPDVVFYGEDLPQRFHHLSENDFSTANLLIIMGTSLTVSPCCMLPGYCPPNCVRVLINNEPAGKCPEAIKVDKNGVGHNKYEKEEPHLLTYNCETNTRDIFLKGDLQEICEKLINALGWNNEYLKLKK</sequence>
<feature type="domain" description="Deacetylase sirtuin-type" evidence="7">
    <location>
        <begin position="14"/>
        <end position="304"/>
    </location>
</feature>
<evidence type="ECO:0000259" key="7">
    <source>
        <dbReference type="PROSITE" id="PS50305"/>
    </source>
</evidence>
<dbReference type="Gene3D" id="3.30.1600.10">
    <property type="entry name" value="SIR2/SIRT2 'Small Domain"/>
    <property type="match status" value="1"/>
</dbReference>
<keyword evidence="9" id="KW-1185">Reference proteome</keyword>
<keyword evidence="5" id="KW-0520">NAD</keyword>
<dbReference type="GO" id="GO:0005634">
    <property type="term" value="C:nucleus"/>
    <property type="evidence" value="ECO:0000318"/>
    <property type="project" value="GO_Central"/>
</dbReference>
<accession>A2GAR7</accession>
<evidence type="ECO:0000256" key="1">
    <source>
        <dbReference type="ARBA" id="ARBA00001947"/>
    </source>
</evidence>
<evidence type="ECO:0000256" key="3">
    <source>
        <dbReference type="ARBA" id="ARBA00022723"/>
    </source>
</evidence>
<protein>
    <submittedName>
        <fullName evidence="8">Transcriptional regulator, Sir2 family protein</fullName>
    </submittedName>
</protein>
<feature type="binding site" evidence="6">
    <location>
        <position position="152"/>
    </location>
    <ligand>
        <name>Zn(2+)</name>
        <dbReference type="ChEBI" id="CHEBI:29105"/>
    </ligand>
</feature>
<keyword evidence="4 6" id="KW-0862">Zinc</keyword>
<evidence type="ECO:0000313" key="9">
    <source>
        <dbReference type="Proteomes" id="UP000001542"/>
    </source>
</evidence>
<evidence type="ECO:0000313" key="8">
    <source>
        <dbReference type="EMBL" id="EAX85753.1"/>
    </source>
</evidence>
<dbReference type="GO" id="GO:0046872">
    <property type="term" value="F:metal ion binding"/>
    <property type="evidence" value="ECO:0007669"/>
    <property type="project" value="UniProtKB-KW"/>
</dbReference>
<dbReference type="GO" id="GO:0070403">
    <property type="term" value="F:NAD+ binding"/>
    <property type="evidence" value="ECO:0007669"/>
    <property type="project" value="InterPro"/>
</dbReference>
<dbReference type="PANTHER" id="PTHR11085:SF6">
    <property type="entry name" value="NAD-DEPENDENT PROTEIN DEACETYLASE SIRTUIN-2"/>
    <property type="match status" value="1"/>
</dbReference>
<dbReference type="EMBL" id="DS114842">
    <property type="protein sequence ID" value="EAX85753.1"/>
    <property type="molecule type" value="Genomic_DNA"/>
</dbReference>
<dbReference type="GO" id="GO:0000183">
    <property type="term" value="P:rDNA heterochromatin formation"/>
    <property type="evidence" value="ECO:0000318"/>
    <property type="project" value="GO_Central"/>
</dbReference>
<keyword evidence="2" id="KW-0808">Transferase</keyword>
<organism evidence="8 9">
    <name type="scientific">Trichomonas vaginalis (strain ATCC PRA-98 / G3)</name>
    <dbReference type="NCBI Taxonomy" id="412133"/>
    <lineage>
        <taxon>Eukaryota</taxon>
        <taxon>Metamonada</taxon>
        <taxon>Parabasalia</taxon>
        <taxon>Trichomonadida</taxon>
        <taxon>Trichomonadidae</taxon>
        <taxon>Trichomonas</taxon>
    </lineage>
</organism>
<dbReference type="SMR" id="A2GAR7"/>
<keyword evidence="3 6" id="KW-0479">Metal-binding</keyword>
<proteinExistence type="predicted"/>
<comment type="cofactor">
    <cofactor evidence="1">
        <name>Zn(2+)</name>
        <dbReference type="ChEBI" id="CHEBI:29105"/>
    </cofactor>
</comment>
<evidence type="ECO:0000256" key="4">
    <source>
        <dbReference type="ARBA" id="ARBA00022833"/>
    </source>
</evidence>
<dbReference type="Proteomes" id="UP000001542">
    <property type="component" value="Unassembled WGS sequence"/>
</dbReference>
<dbReference type="AlphaFoldDB" id="A2GAR7"/>
<dbReference type="InterPro" id="IPR026590">
    <property type="entry name" value="Ssirtuin_cat_dom"/>
</dbReference>
<evidence type="ECO:0000256" key="2">
    <source>
        <dbReference type="ARBA" id="ARBA00022679"/>
    </source>
</evidence>
<dbReference type="eggNOG" id="KOG2682">
    <property type="taxonomic scope" value="Eukaryota"/>
</dbReference>
<dbReference type="InterPro" id="IPR026591">
    <property type="entry name" value="Sirtuin_cat_small_dom_sf"/>
</dbReference>
<feature type="active site" description="Proton acceptor" evidence="6">
    <location>
        <position position="144"/>
    </location>
</feature>
<dbReference type="Gene3D" id="3.40.50.1220">
    <property type="entry name" value="TPP-binding domain"/>
    <property type="match status" value="1"/>
</dbReference>
<dbReference type="STRING" id="5722.A2GAR7"/>
<dbReference type="PROSITE" id="PS50305">
    <property type="entry name" value="SIRTUIN"/>
    <property type="match status" value="1"/>
</dbReference>
<feature type="binding site" evidence="6">
    <location>
        <position position="155"/>
    </location>
    <ligand>
        <name>Zn(2+)</name>
        <dbReference type="ChEBI" id="CHEBI:29105"/>
    </ligand>
</feature>
<dbReference type="OrthoDB" id="420264at2759"/>
<dbReference type="InParanoid" id="A2GAR7"/>
<dbReference type="OMA" id="YCQVPDC"/>
<dbReference type="InterPro" id="IPR029035">
    <property type="entry name" value="DHS-like_NAD/FAD-binding_dom"/>
</dbReference>
<gene>
    <name evidence="8" type="ORF">TVAG_362260</name>
</gene>